<evidence type="ECO:0000313" key="3">
    <source>
        <dbReference type="Proteomes" id="UP000799766"/>
    </source>
</evidence>
<keyword evidence="2" id="KW-0378">Hydrolase</keyword>
<sequence>MDNKLLKLFFAALVALLSLHALPASSIALPPSKRGAAHTAAAPVVAPVAPAADGHWVSVFTTMPQLTEPQNLPPAPFNQTGRVFADSTIRQTVRVTQGGAQLRFRFSNAFGVTELPITAVTVARAPGGSGSSQIDTATLRTLTFSGSESFVVPNGALVVSDVVDFEVDPLDVLSITMYLQDGQESNMITGHPGSRTTSFFSQGNHVSDEDLGWGAQSVEHWYFIDVIEAWEPMDFGSLIIIGDSITDGRGSINNENNRWPDLLNERILRNPSTAHIAIGNQAAGGNRVLRDGLGPNALSRIDRDVLAQSAVQYVLIFEGVNDIGGEEASESAQTAVGDRLVAALDQIAARVRAQGIPIFAATITPFGDAAASSGYTAPSRERTRGRVNEWIRSSGVFDAVVDFDAMLRDPDNPQRLRQQFNSGDNLHPSVAGYQQIADEFPLDIFEQFAGGVSGLKGLGMQM</sequence>
<evidence type="ECO:0000313" key="2">
    <source>
        <dbReference type="EMBL" id="KAF2453013.1"/>
    </source>
</evidence>
<reference evidence="2" key="1">
    <citation type="journal article" date="2020" name="Stud. Mycol.">
        <title>101 Dothideomycetes genomes: a test case for predicting lifestyles and emergence of pathogens.</title>
        <authorList>
            <person name="Haridas S."/>
            <person name="Albert R."/>
            <person name="Binder M."/>
            <person name="Bloem J."/>
            <person name="Labutti K."/>
            <person name="Salamov A."/>
            <person name="Andreopoulos B."/>
            <person name="Baker S."/>
            <person name="Barry K."/>
            <person name="Bills G."/>
            <person name="Bluhm B."/>
            <person name="Cannon C."/>
            <person name="Castanera R."/>
            <person name="Culley D."/>
            <person name="Daum C."/>
            <person name="Ezra D."/>
            <person name="Gonzalez J."/>
            <person name="Henrissat B."/>
            <person name="Kuo A."/>
            <person name="Liang C."/>
            <person name="Lipzen A."/>
            <person name="Lutzoni F."/>
            <person name="Magnuson J."/>
            <person name="Mondo S."/>
            <person name="Nolan M."/>
            <person name="Ohm R."/>
            <person name="Pangilinan J."/>
            <person name="Park H.-J."/>
            <person name="Ramirez L."/>
            <person name="Alfaro M."/>
            <person name="Sun H."/>
            <person name="Tritt A."/>
            <person name="Yoshinaga Y."/>
            <person name="Zwiers L.-H."/>
            <person name="Turgeon B."/>
            <person name="Goodwin S."/>
            <person name="Spatafora J."/>
            <person name="Crous P."/>
            <person name="Grigoriev I."/>
        </authorList>
    </citation>
    <scope>NUCLEOTIDE SEQUENCE</scope>
    <source>
        <strain evidence="2">ATCC 16933</strain>
    </source>
</reference>
<dbReference type="OrthoDB" id="10071171at2759"/>
<protein>
    <submittedName>
        <fullName evidence="2">Extracellular GDSL-like lipase/acylhydrolase</fullName>
    </submittedName>
</protein>
<name>A0A6A6NNY4_9PEZI</name>
<dbReference type="PANTHER" id="PTHR43784:SF3">
    <property type="entry name" value="GDSL FAMILY LIPASE"/>
    <property type="match status" value="1"/>
</dbReference>
<evidence type="ECO:0000256" key="1">
    <source>
        <dbReference type="SAM" id="SignalP"/>
    </source>
</evidence>
<dbReference type="InterPro" id="IPR053140">
    <property type="entry name" value="GDSL_Rv0518-like"/>
</dbReference>
<gene>
    <name evidence="2" type="ORF">BDY21DRAFT_293694</name>
</gene>
<feature type="signal peptide" evidence="1">
    <location>
        <begin position="1"/>
        <end position="28"/>
    </location>
</feature>
<keyword evidence="1" id="KW-0732">Signal</keyword>
<dbReference type="Pfam" id="PF00657">
    <property type="entry name" value="Lipase_GDSL"/>
    <property type="match status" value="1"/>
</dbReference>
<proteinExistence type="predicted"/>
<dbReference type="InterPro" id="IPR036514">
    <property type="entry name" value="SGNH_hydro_sf"/>
</dbReference>
<organism evidence="2 3">
    <name type="scientific">Lineolata rhizophorae</name>
    <dbReference type="NCBI Taxonomy" id="578093"/>
    <lineage>
        <taxon>Eukaryota</taxon>
        <taxon>Fungi</taxon>
        <taxon>Dikarya</taxon>
        <taxon>Ascomycota</taxon>
        <taxon>Pezizomycotina</taxon>
        <taxon>Dothideomycetes</taxon>
        <taxon>Dothideomycetes incertae sedis</taxon>
        <taxon>Lineolatales</taxon>
        <taxon>Lineolataceae</taxon>
        <taxon>Lineolata</taxon>
    </lineage>
</organism>
<dbReference type="SUPFAM" id="SSF52266">
    <property type="entry name" value="SGNH hydrolase"/>
    <property type="match status" value="1"/>
</dbReference>
<dbReference type="GO" id="GO:0016788">
    <property type="term" value="F:hydrolase activity, acting on ester bonds"/>
    <property type="evidence" value="ECO:0007669"/>
    <property type="project" value="InterPro"/>
</dbReference>
<dbReference type="EMBL" id="MU001700">
    <property type="protein sequence ID" value="KAF2453013.1"/>
    <property type="molecule type" value="Genomic_DNA"/>
</dbReference>
<dbReference type="Proteomes" id="UP000799766">
    <property type="component" value="Unassembled WGS sequence"/>
</dbReference>
<dbReference type="CDD" id="cd01830">
    <property type="entry name" value="XynE_like"/>
    <property type="match status" value="1"/>
</dbReference>
<dbReference type="Gene3D" id="3.40.50.1110">
    <property type="entry name" value="SGNH hydrolase"/>
    <property type="match status" value="1"/>
</dbReference>
<accession>A0A6A6NNY4</accession>
<feature type="chain" id="PRO_5025576268" evidence="1">
    <location>
        <begin position="29"/>
        <end position="462"/>
    </location>
</feature>
<keyword evidence="3" id="KW-1185">Reference proteome</keyword>
<dbReference type="InterPro" id="IPR001087">
    <property type="entry name" value="GDSL"/>
</dbReference>
<dbReference type="AlphaFoldDB" id="A0A6A6NNY4"/>
<dbReference type="PANTHER" id="PTHR43784">
    <property type="entry name" value="GDSL-LIKE LIPASE/ACYLHYDROLASE, PUTATIVE (AFU_ORTHOLOGUE AFUA_2G00820)-RELATED"/>
    <property type="match status" value="1"/>
</dbReference>